<comment type="caution">
    <text evidence="3">The sequence shown here is derived from an EMBL/GenBank/DDBJ whole genome shotgun (WGS) entry which is preliminary data.</text>
</comment>
<proteinExistence type="inferred from homology"/>
<dbReference type="Pfam" id="PF00378">
    <property type="entry name" value="ECH_1"/>
    <property type="match status" value="1"/>
</dbReference>
<dbReference type="RefSeq" id="WP_344199104.1">
    <property type="nucleotide sequence ID" value="NZ_BAAAME010000002.1"/>
</dbReference>
<comment type="similarity">
    <text evidence="1 2">Belongs to the enoyl-CoA hydratase/isomerase family.</text>
</comment>
<evidence type="ECO:0000313" key="3">
    <source>
        <dbReference type="EMBL" id="GAA1734299.1"/>
    </source>
</evidence>
<dbReference type="PANTHER" id="PTHR11941:SF54">
    <property type="entry name" value="ENOYL-COA HYDRATASE, MITOCHONDRIAL"/>
    <property type="match status" value="1"/>
</dbReference>
<dbReference type="InterPro" id="IPR029045">
    <property type="entry name" value="ClpP/crotonase-like_dom_sf"/>
</dbReference>
<dbReference type="PROSITE" id="PS00166">
    <property type="entry name" value="ENOYL_COA_HYDRATASE"/>
    <property type="match status" value="1"/>
</dbReference>
<protein>
    <submittedName>
        <fullName evidence="3">Enoyl-CoA hydratase</fullName>
    </submittedName>
</protein>
<dbReference type="SUPFAM" id="SSF52096">
    <property type="entry name" value="ClpP/crotonase"/>
    <property type="match status" value="1"/>
</dbReference>
<keyword evidence="4" id="KW-1185">Reference proteome</keyword>
<accession>A0ABN2JP79</accession>
<dbReference type="InterPro" id="IPR018376">
    <property type="entry name" value="Enoyl-CoA_hyd/isom_CS"/>
</dbReference>
<evidence type="ECO:0000313" key="4">
    <source>
        <dbReference type="Proteomes" id="UP001501057"/>
    </source>
</evidence>
<dbReference type="Gene3D" id="3.90.226.10">
    <property type="entry name" value="2-enoyl-CoA Hydratase, Chain A, domain 1"/>
    <property type="match status" value="1"/>
</dbReference>
<evidence type="ECO:0000256" key="1">
    <source>
        <dbReference type="ARBA" id="ARBA00005254"/>
    </source>
</evidence>
<sequence length="210" mass="22097">MSVSLAVVDRVAVVTIDRPDKRNAMSFEMWTSLLEHLATIRTDPDVVALLVRGVGGSFSAGGDLAELRVPDPAHVERYRQLAEDAVHAVAALDLPKVAAIDGHCFGAGCSLALACDVRIATPRSTFSIPSLRNGLVYERVFIDRLVEVVGSGPAGLLLLGSERWSGEEAAARGLADRCTVDVDAAVDTLLSALRAADPRAVLTTAAALRG</sequence>
<organism evidence="3 4">
    <name type="scientific">Aeromicrobium alkaliterrae</name>
    <dbReference type="NCBI Taxonomy" id="302168"/>
    <lineage>
        <taxon>Bacteria</taxon>
        <taxon>Bacillati</taxon>
        <taxon>Actinomycetota</taxon>
        <taxon>Actinomycetes</taxon>
        <taxon>Propionibacteriales</taxon>
        <taxon>Nocardioidaceae</taxon>
        <taxon>Aeromicrobium</taxon>
    </lineage>
</organism>
<gene>
    <name evidence="3" type="ORF">GCM10009710_13660</name>
</gene>
<dbReference type="Proteomes" id="UP001501057">
    <property type="component" value="Unassembled WGS sequence"/>
</dbReference>
<reference evidence="3 4" key="1">
    <citation type="journal article" date="2019" name="Int. J. Syst. Evol. Microbiol.">
        <title>The Global Catalogue of Microorganisms (GCM) 10K type strain sequencing project: providing services to taxonomists for standard genome sequencing and annotation.</title>
        <authorList>
            <consortium name="The Broad Institute Genomics Platform"/>
            <consortium name="The Broad Institute Genome Sequencing Center for Infectious Disease"/>
            <person name="Wu L."/>
            <person name="Ma J."/>
        </authorList>
    </citation>
    <scope>NUCLEOTIDE SEQUENCE [LARGE SCALE GENOMIC DNA]</scope>
    <source>
        <strain evidence="3 4">JCM 13518</strain>
    </source>
</reference>
<dbReference type="CDD" id="cd06558">
    <property type="entry name" value="crotonase-like"/>
    <property type="match status" value="1"/>
</dbReference>
<dbReference type="InterPro" id="IPR001753">
    <property type="entry name" value="Enoyl-CoA_hydra/iso"/>
</dbReference>
<name>A0ABN2JP79_9ACTN</name>
<dbReference type="EMBL" id="BAAAME010000002">
    <property type="protein sequence ID" value="GAA1734299.1"/>
    <property type="molecule type" value="Genomic_DNA"/>
</dbReference>
<evidence type="ECO:0000256" key="2">
    <source>
        <dbReference type="RuleBase" id="RU003707"/>
    </source>
</evidence>
<dbReference type="PANTHER" id="PTHR11941">
    <property type="entry name" value="ENOYL-COA HYDRATASE-RELATED"/>
    <property type="match status" value="1"/>
</dbReference>